<proteinExistence type="predicted"/>
<reference evidence="2 3" key="1">
    <citation type="journal article" date="2010" name="Nat. Biotechnol.">
        <title>Genome sequence of the model mushroom Schizophyllum commune.</title>
        <authorList>
            <person name="Ohm R.A."/>
            <person name="de Jong J.F."/>
            <person name="Lugones L.G."/>
            <person name="Aerts A."/>
            <person name="Kothe E."/>
            <person name="Stajich J.E."/>
            <person name="de Vries R.P."/>
            <person name="Record E."/>
            <person name="Levasseur A."/>
            <person name="Baker S.E."/>
            <person name="Bartholomew K.A."/>
            <person name="Coutinho P.M."/>
            <person name="Erdmann S."/>
            <person name="Fowler T.J."/>
            <person name="Gathman A.C."/>
            <person name="Lombard V."/>
            <person name="Henrissat B."/>
            <person name="Knabe N."/>
            <person name="Kuees U."/>
            <person name="Lilly W.W."/>
            <person name="Lindquist E."/>
            <person name="Lucas S."/>
            <person name="Magnuson J.K."/>
            <person name="Piumi F."/>
            <person name="Raudaskoski M."/>
            <person name="Salamov A."/>
            <person name="Schmutz J."/>
            <person name="Schwarze F.W.M.R."/>
            <person name="vanKuyk P.A."/>
            <person name="Horton J.S."/>
            <person name="Grigoriev I.V."/>
            <person name="Woesten H.A.B."/>
        </authorList>
    </citation>
    <scope>NUCLEOTIDE SEQUENCE [LARGE SCALE GENOMIC DNA]</scope>
    <source>
        <strain evidence="3">H4-8 / FGSC 9210</strain>
    </source>
</reference>
<protein>
    <submittedName>
        <fullName evidence="2">Uncharacterized protein</fullName>
    </submittedName>
</protein>
<gene>
    <name evidence="2" type="ORF">SCHCODRAFT_237195</name>
</gene>
<accession>D8QEM0</accession>
<dbReference type="InParanoid" id="D8QEM0"/>
<evidence type="ECO:0000313" key="3">
    <source>
        <dbReference type="Proteomes" id="UP000007431"/>
    </source>
</evidence>
<feature type="compositionally biased region" description="Basic and acidic residues" evidence="1">
    <location>
        <begin position="173"/>
        <end position="186"/>
    </location>
</feature>
<dbReference type="OMA" id="CESRTNA"/>
<evidence type="ECO:0000256" key="1">
    <source>
        <dbReference type="SAM" id="MobiDB-lite"/>
    </source>
</evidence>
<dbReference type="Proteomes" id="UP000007431">
    <property type="component" value="Unassembled WGS sequence"/>
</dbReference>
<feature type="region of interest" description="Disordered" evidence="1">
    <location>
        <begin position="54"/>
        <end position="200"/>
    </location>
</feature>
<name>D8QEM0_SCHCM</name>
<organism evidence="3">
    <name type="scientific">Schizophyllum commune (strain H4-8 / FGSC 9210)</name>
    <name type="common">Split gill fungus</name>
    <dbReference type="NCBI Taxonomy" id="578458"/>
    <lineage>
        <taxon>Eukaryota</taxon>
        <taxon>Fungi</taxon>
        <taxon>Dikarya</taxon>
        <taxon>Basidiomycota</taxon>
        <taxon>Agaricomycotina</taxon>
        <taxon>Agaricomycetes</taxon>
        <taxon>Agaricomycetidae</taxon>
        <taxon>Agaricales</taxon>
        <taxon>Schizophyllaceae</taxon>
        <taxon>Schizophyllum</taxon>
    </lineage>
</organism>
<evidence type="ECO:0000313" key="2">
    <source>
        <dbReference type="EMBL" id="EFI93871.1"/>
    </source>
</evidence>
<feature type="compositionally biased region" description="Acidic residues" evidence="1">
    <location>
        <begin position="102"/>
        <end position="121"/>
    </location>
</feature>
<dbReference type="HOGENOM" id="CLU_007337_0_2_1"/>
<keyword evidence="3" id="KW-1185">Reference proteome</keyword>
<dbReference type="EMBL" id="GL377310">
    <property type="protein sequence ID" value="EFI93871.1"/>
    <property type="molecule type" value="Genomic_DNA"/>
</dbReference>
<dbReference type="eggNOG" id="ENOG502SH1N">
    <property type="taxonomic scope" value="Eukaryota"/>
</dbReference>
<sequence length="1007" mass="114600">MSVKEVCHCSLRCGGPDGPGRAYTRKVVNRHRKREREHQARLLLASTSQYNEQLLRVTHAGSTHKRRADSTSESARKRTRTDISGNKFPGANEDANAPNGDPGEDDGDPLETEEHAEDEDEAFARTAQAEDSVSREDVPQEGPRPLQDREPSSPPRDSPVVTESLELEDEDDARAGAGREDSRDIDPPDELQDADTPAPRFNPVLDDLKISQNFIELLQQAALDSDVEPLPEDVIQQLRNPPMHTLTVDDPDHRYSLDLFFALTDASVDAYNNSRAAYLRRHPGSNILSFHEVKKLVRELSGIIEVKRDMCNNLCIGYTGPYRDLEFCPYCGERRYELTPASGKGSRTKRPRKQFTTILLGPQLQAQRRGPETSRLMQYRERCTAAVLDELNANNGIKVSPFSDYIDGAEYLEAVQDGRITPDDSVVVLSMDGAMLYRNKASDCWIYIWLLMNLDVDVRYKKRFVCIGGTIPGPNKIRNADSFLFTGLYHLAAIQKEGLVVWDAATGRVFRDHPFLYLATADGPAMAYLNGFVGHHGRIHCRFYCPIIGRHKIGGPHYYPARLRPHDYRVPGCDHPDVDIRELLDEHTTEHATARYLKNLETVINSPNMTRYERNRLETGIVKPSIFSGLPPKHNLGVPAMFGGDAMHLATLNIPDLYISLWRATIECDTRTDNKATWPFAIFRSPAKWKAHGQMVADAIPYTPGSFDRPSRNIAEKLTSGYKSWEFLLYFYGHCPCLLFGDLPEAYYVQFCKLVRATRVDIEVNISVELLCESDELMCEQSDGYENLYVQRRADRLHFVRASVHTPSHMPRETERLGPSMLYSQYTMERTIGNLGEEIKQHSNPYANLSERAIRRCQINAIKALIPDIEPAQPRFPRRAHVLHEGKYALLPRRDRLARSVTRTEARALQRFLEAQGDRTPVGDGLKVRRWARLRLPNGQTARSRWKEEAMDPEHIRISRNVKRYPLFFQDETAKDRYYLVERPGLGILEKIGYIYSDSRDSDEPPV</sequence>
<dbReference type="AlphaFoldDB" id="D8QEM0"/>
<dbReference type="VEuPathDB" id="FungiDB:SCHCODRAFT_01358713"/>